<evidence type="ECO:0000313" key="2">
    <source>
        <dbReference type="EMBL" id="TWT62266.1"/>
    </source>
</evidence>
<dbReference type="Proteomes" id="UP000316095">
    <property type="component" value="Unassembled WGS sequence"/>
</dbReference>
<gene>
    <name evidence="2" type="ORF">Pan54_30070</name>
</gene>
<reference evidence="2 3" key="1">
    <citation type="submission" date="2019-02" db="EMBL/GenBank/DDBJ databases">
        <title>Deep-cultivation of Planctomycetes and their phenomic and genomic characterization uncovers novel biology.</title>
        <authorList>
            <person name="Wiegand S."/>
            <person name="Jogler M."/>
            <person name="Boedeker C."/>
            <person name="Pinto D."/>
            <person name="Vollmers J."/>
            <person name="Rivas-Marin E."/>
            <person name="Kohn T."/>
            <person name="Peeters S.H."/>
            <person name="Heuer A."/>
            <person name="Rast P."/>
            <person name="Oberbeckmann S."/>
            <person name="Bunk B."/>
            <person name="Jeske O."/>
            <person name="Meyerdierks A."/>
            <person name="Storesund J.E."/>
            <person name="Kallscheuer N."/>
            <person name="Luecker S."/>
            <person name="Lage O.M."/>
            <person name="Pohl T."/>
            <person name="Merkel B.J."/>
            <person name="Hornburger P."/>
            <person name="Mueller R.-W."/>
            <person name="Bruemmer F."/>
            <person name="Labrenz M."/>
            <person name="Spormann A.M."/>
            <person name="Op Den Camp H."/>
            <person name="Overmann J."/>
            <person name="Amann R."/>
            <person name="Jetten M.S.M."/>
            <person name="Mascher T."/>
            <person name="Medema M.H."/>
            <person name="Devos D.P."/>
            <person name="Kaster A.-K."/>
            <person name="Ovreas L."/>
            <person name="Rohde M."/>
            <person name="Galperin M.Y."/>
            <person name="Jogler C."/>
        </authorList>
    </citation>
    <scope>NUCLEOTIDE SEQUENCE [LARGE SCALE GENOMIC DNA]</scope>
    <source>
        <strain evidence="2 3">Pan54</strain>
    </source>
</reference>
<dbReference type="RefSeq" id="WP_146504146.1">
    <property type="nucleotide sequence ID" value="NZ_SJPG01000001.1"/>
</dbReference>
<dbReference type="EMBL" id="SJPG01000001">
    <property type="protein sequence ID" value="TWT62266.1"/>
    <property type="molecule type" value="Genomic_DNA"/>
</dbReference>
<accession>A0A5C5XGI0</accession>
<comment type="caution">
    <text evidence="2">The sequence shown here is derived from an EMBL/GenBank/DDBJ whole genome shotgun (WGS) entry which is preliminary data.</text>
</comment>
<keyword evidence="3" id="KW-1185">Reference proteome</keyword>
<evidence type="ECO:0000313" key="3">
    <source>
        <dbReference type="Proteomes" id="UP000316095"/>
    </source>
</evidence>
<keyword evidence="1" id="KW-0472">Membrane</keyword>
<sequence length="167" mass="18322">MSRPIVGIFNSKQEAESAASEIEMRGSVAGQSRTSSNPFVRFYDHHQLDESSLSPMAIIQLLCLALFVVAIGVLAIQQMVSEPPPLFIAMMSGGTILFLVFAAVMLRRTSQPDVTDLLNARLKSQETAVIVDFNRLGSKQSQIQPHTVQTIMVQHGGHCIEPDENKD</sequence>
<keyword evidence="1" id="KW-1133">Transmembrane helix</keyword>
<feature type="transmembrane region" description="Helical" evidence="1">
    <location>
        <begin position="57"/>
        <end position="80"/>
    </location>
</feature>
<proteinExistence type="predicted"/>
<feature type="transmembrane region" description="Helical" evidence="1">
    <location>
        <begin position="86"/>
        <end position="106"/>
    </location>
</feature>
<protein>
    <submittedName>
        <fullName evidence="2">Uncharacterized protein</fullName>
    </submittedName>
</protein>
<name>A0A5C5XGI0_9PLAN</name>
<organism evidence="2 3">
    <name type="scientific">Rubinisphaera italica</name>
    <dbReference type="NCBI Taxonomy" id="2527969"/>
    <lineage>
        <taxon>Bacteria</taxon>
        <taxon>Pseudomonadati</taxon>
        <taxon>Planctomycetota</taxon>
        <taxon>Planctomycetia</taxon>
        <taxon>Planctomycetales</taxon>
        <taxon>Planctomycetaceae</taxon>
        <taxon>Rubinisphaera</taxon>
    </lineage>
</organism>
<keyword evidence="1" id="KW-0812">Transmembrane</keyword>
<evidence type="ECO:0000256" key="1">
    <source>
        <dbReference type="SAM" id="Phobius"/>
    </source>
</evidence>
<dbReference type="AlphaFoldDB" id="A0A5C5XGI0"/>